<organism evidence="1 2">
    <name type="scientific">Cichorium intybus</name>
    <name type="common">Chicory</name>
    <dbReference type="NCBI Taxonomy" id="13427"/>
    <lineage>
        <taxon>Eukaryota</taxon>
        <taxon>Viridiplantae</taxon>
        <taxon>Streptophyta</taxon>
        <taxon>Embryophyta</taxon>
        <taxon>Tracheophyta</taxon>
        <taxon>Spermatophyta</taxon>
        <taxon>Magnoliopsida</taxon>
        <taxon>eudicotyledons</taxon>
        <taxon>Gunneridae</taxon>
        <taxon>Pentapetalae</taxon>
        <taxon>asterids</taxon>
        <taxon>campanulids</taxon>
        <taxon>Asterales</taxon>
        <taxon>Asteraceae</taxon>
        <taxon>Cichorioideae</taxon>
        <taxon>Cichorieae</taxon>
        <taxon>Cichoriinae</taxon>
        <taxon>Cichorium</taxon>
    </lineage>
</organism>
<name>A0ACB9F368_CICIN</name>
<protein>
    <submittedName>
        <fullName evidence="1">Uncharacterized protein</fullName>
    </submittedName>
</protein>
<keyword evidence="2" id="KW-1185">Reference proteome</keyword>
<gene>
    <name evidence="1" type="ORF">L2E82_15584</name>
</gene>
<evidence type="ECO:0000313" key="1">
    <source>
        <dbReference type="EMBL" id="KAI3765547.1"/>
    </source>
</evidence>
<reference evidence="1 2" key="2">
    <citation type="journal article" date="2022" name="Mol. Ecol. Resour.">
        <title>The genomes of chicory, endive, great burdock and yacon provide insights into Asteraceae paleo-polyploidization history and plant inulin production.</title>
        <authorList>
            <person name="Fan W."/>
            <person name="Wang S."/>
            <person name="Wang H."/>
            <person name="Wang A."/>
            <person name="Jiang F."/>
            <person name="Liu H."/>
            <person name="Zhao H."/>
            <person name="Xu D."/>
            <person name="Zhang Y."/>
        </authorList>
    </citation>
    <scope>NUCLEOTIDE SEQUENCE [LARGE SCALE GENOMIC DNA]</scope>
    <source>
        <strain evidence="2">cv. Punajuju</strain>
        <tissue evidence="1">Leaves</tissue>
    </source>
</reference>
<proteinExistence type="predicted"/>
<reference evidence="2" key="1">
    <citation type="journal article" date="2022" name="Mol. Ecol. Resour.">
        <title>The genomes of chicory, endive, great burdock and yacon provide insights into Asteraceae palaeo-polyploidization history and plant inulin production.</title>
        <authorList>
            <person name="Fan W."/>
            <person name="Wang S."/>
            <person name="Wang H."/>
            <person name="Wang A."/>
            <person name="Jiang F."/>
            <person name="Liu H."/>
            <person name="Zhao H."/>
            <person name="Xu D."/>
            <person name="Zhang Y."/>
        </authorList>
    </citation>
    <scope>NUCLEOTIDE SEQUENCE [LARGE SCALE GENOMIC DNA]</scope>
    <source>
        <strain evidence="2">cv. Punajuju</strain>
    </source>
</reference>
<evidence type="ECO:0000313" key="2">
    <source>
        <dbReference type="Proteomes" id="UP001055811"/>
    </source>
</evidence>
<sequence>MFVSDNFSINVHFMILKSSEGKTFEVEEVLFQVDALAKLKKKLPDLEKEDHVGINSKMNRHSLVFKFCRSSA</sequence>
<dbReference type="Proteomes" id="UP001055811">
    <property type="component" value="Linkage Group LG03"/>
</dbReference>
<comment type="caution">
    <text evidence="1">The sequence shown here is derived from an EMBL/GenBank/DDBJ whole genome shotgun (WGS) entry which is preliminary data.</text>
</comment>
<accession>A0ACB9F368</accession>
<dbReference type="EMBL" id="CM042011">
    <property type="protein sequence ID" value="KAI3765547.1"/>
    <property type="molecule type" value="Genomic_DNA"/>
</dbReference>